<organism evidence="8 9">
    <name type="scientific">Biomphalaria glabrata</name>
    <name type="common">Bloodfluke planorb</name>
    <name type="synonym">Freshwater snail</name>
    <dbReference type="NCBI Taxonomy" id="6526"/>
    <lineage>
        <taxon>Eukaryota</taxon>
        <taxon>Metazoa</taxon>
        <taxon>Spiralia</taxon>
        <taxon>Lophotrochozoa</taxon>
        <taxon>Mollusca</taxon>
        <taxon>Gastropoda</taxon>
        <taxon>Heterobranchia</taxon>
        <taxon>Euthyneura</taxon>
        <taxon>Panpulmonata</taxon>
        <taxon>Hygrophila</taxon>
        <taxon>Lymnaeoidea</taxon>
        <taxon>Planorbidae</taxon>
        <taxon>Biomphalaria</taxon>
    </lineage>
</organism>
<feature type="compositionally biased region" description="Basic and acidic residues" evidence="7">
    <location>
        <begin position="66"/>
        <end position="77"/>
    </location>
</feature>
<evidence type="ECO:0000256" key="1">
    <source>
        <dbReference type="ARBA" id="ARBA00002987"/>
    </source>
</evidence>
<dbReference type="Pfam" id="PF00261">
    <property type="entry name" value="Tropomyosin"/>
    <property type="match status" value="1"/>
</dbReference>
<dbReference type="PANTHER" id="PTHR19269">
    <property type="entry name" value="TROPOMYOSIN"/>
    <property type="match status" value="1"/>
</dbReference>
<dbReference type="GeneID" id="106078167"/>
<accession>A0A2C9K1T3</accession>
<evidence type="ECO:0000256" key="3">
    <source>
        <dbReference type="ARBA" id="ARBA00011738"/>
    </source>
</evidence>
<keyword evidence="5" id="KW-0175">Coiled coil</keyword>
<dbReference type="PROSITE" id="PS00326">
    <property type="entry name" value="TROPOMYOSIN"/>
    <property type="match status" value="1"/>
</dbReference>
<dbReference type="VEuPathDB" id="VectorBase:BGLAX_039222"/>
<feature type="region of interest" description="Disordered" evidence="7">
    <location>
        <begin position="162"/>
        <end position="182"/>
    </location>
</feature>
<evidence type="ECO:0000256" key="5">
    <source>
        <dbReference type="ARBA" id="ARBA00023054"/>
    </source>
</evidence>
<keyword evidence="10" id="KW-1185">Reference proteome</keyword>
<dbReference type="Proteomes" id="UP001165740">
    <property type="component" value="Chromosome 1"/>
</dbReference>
<name>A0A2C9K1T3_BIOGL</name>
<dbReference type="EnsemblMetazoa" id="BGLB011792-RJ">
    <property type="protein sequence ID" value="BGLB011792-PJ"/>
    <property type="gene ID" value="BGLB011792"/>
</dbReference>
<dbReference type="Gene3D" id="1.20.5.170">
    <property type="match status" value="2"/>
</dbReference>
<gene>
    <name evidence="8" type="primary">106078167</name>
    <name evidence="11" type="synonym">LOC106078167</name>
</gene>
<feature type="compositionally biased region" description="Polar residues" evidence="7">
    <location>
        <begin position="28"/>
        <end position="38"/>
    </location>
</feature>
<evidence type="ECO:0000313" key="10">
    <source>
        <dbReference type="Proteomes" id="UP001165740"/>
    </source>
</evidence>
<evidence type="ECO:0000256" key="6">
    <source>
        <dbReference type="RuleBase" id="RU004515"/>
    </source>
</evidence>
<feature type="compositionally biased region" description="Basic and acidic residues" evidence="7">
    <location>
        <begin position="102"/>
        <end position="111"/>
    </location>
</feature>
<feature type="region of interest" description="Disordered" evidence="7">
    <location>
        <begin position="240"/>
        <end position="268"/>
    </location>
</feature>
<dbReference type="VEuPathDB" id="VectorBase:BGLB011792"/>
<reference evidence="8" key="1">
    <citation type="submission" date="2020-05" db="UniProtKB">
        <authorList>
            <consortium name="EnsemblMetazoa"/>
        </authorList>
    </citation>
    <scope>IDENTIFICATION</scope>
    <source>
        <strain evidence="8">BB02</strain>
    </source>
</reference>
<sequence length="421" mass="47388">MGDREFLEADDVESVQLSQESQLSAVSTNLSQDLSQGSADLDTALASSKNRTVDKKKKKKSKRDKRCSSQDNEKVCDGNEAGDCDNSGSIKSSKRSSKSSKVKSEKSDTSEKKHRKHSSRRPDPEGGNPAQPDTNGIIEYERIINSTDPLFSDLELDLTDDAKQEANRPRRPPRQSRAGLSGGIFIPCTQLGINSNTMIKFAIIGTELQNIFQVSQRLESDTAGLNRRIQLLEEDLERSEERLQSATEKLEEASKAADESERGRKVLESRSLADDERLDGLEAQLKEAKYIAEDAERKYDEAARKLAITEVDLERAEARLEAAEAKVKALEAEVHALTNNLRSLERCEEKASQREDSYEETIRDLTQRLKDAECRAEFAEREVISLQKSKERMEDELEQSREQNAALRMEMDQCINDLENL</sequence>
<evidence type="ECO:0000313" key="8">
    <source>
        <dbReference type="EnsemblMetazoa" id="BGLB011792-PJ"/>
    </source>
</evidence>
<feature type="region of interest" description="Disordered" evidence="7">
    <location>
        <begin position="1"/>
        <end position="20"/>
    </location>
</feature>
<keyword evidence="4" id="KW-0677">Repeat</keyword>
<evidence type="ECO:0000313" key="9">
    <source>
        <dbReference type="Proteomes" id="UP000076420"/>
    </source>
</evidence>
<evidence type="ECO:0000313" key="11">
    <source>
        <dbReference type="RefSeq" id="XP_013094400.1"/>
    </source>
</evidence>
<dbReference type="Proteomes" id="UP000076420">
    <property type="component" value="Unassembled WGS sequence"/>
</dbReference>
<dbReference type="RefSeq" id="XP_013094400.1">
    <property type="nucleotide sequence ID" value="XM_013238946.2"/>
</dbReference>
<comment type="function">
    <text evidence="1">Tropomyosin, in association with the troponin complex, plays a central role in the calcium dependent regulation of muscle contraction.</text>
</comment>
<evidence type="ECO:0000256" key="2">
    <source>
        <dbReference type="ARBA" id="ARBA00009036"/>
    </source>
</evidence>
<dbReference type="InterPro" id="IPR000533">
    <property type="entry name" value="Tropomyosin"/>
</dbReference>
<dbReference type="FunFam" id="1.20.5.170:FF:000001">
    <property type="entry name" value="Tropomyosin alpha-1 chain isoform 1"/>
    <property type="match status" value="1"/>
</dbReference>
<reference evidence="11" key="2">
    <citation type="submission" date="2025-04" db="UniProtKB">
        <authorList>
            <consortium name="RefSeq"/>
        </authorList>
    </citation>
    <scope>IDENTIFICATION</scope>
</reference>
<comment type="subunit">
    <text evidence="3">Homodimer.</text>
</comment>
<proteinExistence type="inferred from homology"/>
<feature type="compositionally biased region" description="Basic residues" evidence="7">
    <location>
        <begin position="54"/>
        <end position="65"/>
    </location>
</feature>
<dbReference type="PRINTS" id="PR00194">
    <property type="entry name" value="TROPOMYOSIN"/>
</dbReference>
<evidence type="ECO:0000256" key="4">
    <source>
        <dbReference type="ARBA" id="ARBA00022737"/>
    </source>
</evidence>
<dbReference type="AlphaFoldDB" id="A0A2C9K1T3"/>
<feature type="compositionally biased region" description="Basic residues" evidence="7">
    <location>
        <begin position="92"/>
        <end position="101"/>
    </location>
</feature>
<comment type="similarity">
    <text evidence="2 6">Belongs to the tropomyosin family.</text>
</comment>
<dbReference type="OrthoDB" id="128924at2759"/>
<evidence type="ECO:0000256" key="7">
    <source>
        <dbReference type="SAM" id="MobiDB-lite"/>
    </source>
</evidence>
<dbReference type="SUPFAM" id="SSF57997">
    <property type="entry name" value="Tropomyosin"/>
    <property type="match status" value="1"/>
</dbReference>
<feature type="region of interest" description="Disordered" evidence="7">
    <location>
        <begin position="27"/>
        <end position="135"/>
    </location>
</feature>
<protein>
    <submittedName>
        <fullName evidence="11">Tropomyosin-2-like isoform X10</fullName>
    </submittedName>
</protein>